<proteinExistence type="predicted"/>
<gene>
    <name evidence="1" type="ORF">PUN28_000163</name>
</gene>
<evidence type="ECO:0000313" key="2">
    <source>
        <dbReference type="Proteomes" id="UP001430953"/>
    </source>
</evidence>
<protein>
    <submittedName>
        <fullName evidence="1">Uncharacterized protein</fullName>
    </submittedName>
</protein>
<name>A0AAW2GY11_9HYME</name>
<reference evidence="1 2" key="1">
    <citation type="submission" date="2023-03" db="EMBL/GenBank/DDBJ databases">
        <title>High recombination rates correlate with genetic variation in Cardiocondyla obscurior ants.</title>
        <authorList>
            <person name="Errbii M."/>
        </authorList>
    </citation>
    <scope>NUCLEOTIDE SEQUENCE [LARGE SCALE GENOMIC DNA]</scope>
    <source>
        <strain evidence="1">Alpha-2009</strain>
        <tissue evidence="1">Whole body</tissue>
    </source>
</reference>
<dbReference type="EMBL" id="JADYXP020000001">
    <property type="protein sequence ID" value="KAL0132191.1"/>
    <property type="molecule type" value="Genomic_DNA"/>
</dbReference>
<dbReference type="AlphaFoldDB" id="A0AAW2GY11"/>
<keyword evidence="2" id="KW-1185">Reference proteome</keyword>
<dbReference type="Proteomes" id="UP001430953">
    <property type="component" value="Unassembled WGS sequence"/>
</dbReference>
<organism evidence="1 2">
    <name type="scientific">Cardiocondyla obscurior</name>
    <dbReference type="NCBI Taxonomy" id="286306"/>
    <lineage>
        <taxon>Eukaryota</taxon>
        <taxon>Metazoa</taxon>
        <taxon>Ecdysozoa</taxon>
        <taxon>Arthropoda</taxon>
        <taxon>Hexapoda</taxon>
        <taxon>Insecta</taxon>
        <taxon>Pterygota</taxon>
        <taxon>Neoptera</taxon>
        <taxon>Endopterygota</taxon>
        <taxon>Hymenoptera</taxon>
        <taxon>Apocrita</taxon>
        <taxon>Aculeata</taxon>
        <taxon>Formicoidea</taxon>
        <taxon>Formicidae</taxon>
        <taxon>Myrmicinae</taxon>
        <taxon>Cardiocondyla</taxon>
    </lineage>
</organism>
<comment type="caution">
    <text evidence="1">The sequence shown here is derived from an EMBL/GenBank/DDBJ whole genome shotgun (WGS) entry which is preliminary data.</text>
</comment>
<accession>A0AAW2GY11</accession>
<evidence type="ECO:0000313" key="1">
    <source>
        <dbReference type="EMBL" id="KAL0132191.1"/>
    </source>
</evidence>
<sequence>MCCNRVVDFIGTPQSVFTVQYSALKGKSSLLGKILPFATVEGNNSRLAGSFVFLLGRWIFRLGKQPGAGKSRG</sequence>